<reference evidence="2" key="1">
    <citation type="journal article" date="2023" name="Mol. Ecol. Resour.">
        <title>Chromosome-level genome assembly of a triploid poplar Populus alba 'Berolinensis'.</title>
        <authorList>
            <person name="Chen S."/>
            <person name="Yu Y."/>
            <person name="Wang X."/>
            <person name="Wang S."/>
            <person name="Zhang T."/>
            <person name="Zhou Y."/>
            <person name="He R."/>
            <person name="Meng N."/>
            <person name="Wang Y."/>
            <person name="Liu W."/>
            <person name="Liu Z."/>
            <person name="Liu J."/>
            <person name="Guo Q."/>
            <person name="Huang H."/>
            <person name="Sederoff R.R."/>
            <person name="Wang G."/>
            <person name="Qu G."/>
            <person name="Chen S."/>
        </authorList>
    </citation>
    <scope>NUCLEOTIDE SEQUENCE</scope>
    <source>
        <strain evidence="2">SC-2020</strain>
    </source>
</reference>
<keyword evidence="1" id="KW-0472">Membrane</keyword>
<proteinExistence type="predicted"/>
<evidence type="ECO:0000313" key="3">
    <source>
        <dbReference type="Proteomes" id="UP001164929"/>
    </source>
</evidence>
<accession>A0AAD6VWV8</accession>
<comment type="caution">
    <text evidence="2">The sequence shown here is derived from an EMBL/GenBank/DDBJ whole genome shotgun (WGS) entry which is preliminary data.</text>
</comment>
<keyword evidence="1" id="KW-1133">Transmembrane helix</keyword>
<dbReference type="EMBL" id="JAQIZT010000007">
    <property type="protein sequence ID" value="KAJ6990858.1"/>
    <property type="molecule type" value="Genomic_DNA"/>
</dbReference>
<keyword evidence="1" id="KW-0812">Transmembrane</keyword>
<evidence type="ECO:0000256" key="1">
    <source>
        <dbReference type="SAM" id="Phobius"/>
    </source>
</evidence>
<organism evidence="2 3">
    <name type="scientific">Populus alba x Populus x berolinensis</name>
    <dbReference type="NCBI Taxonomy" id="444605"/>
    <lineage>
        <taxon>Eukaryota</taxon>
        <taxon>Viridiplantae</taxon>
        <taxon>Streptophyta</taxon>
        <taxon>Embryophyta</taxon>
        <taxon>Tracheophyta</taxon>
        <taxon>Spermatophyta</taxon>
        <taxon>Magnoliopsida</taxon>
        <taxon>eudicotyledons</taxon>
        <taxon>Gunneridae</taxon>
        <taxon>Pentapetalae</taxon>
        <taxon>rosids</taxon>
        <taxon>fabids</taxon>
        <taxon>Malpighiales</taxon>
        <taxon>Salicaceae</taxon>
        <taxon>Saliceae</taxon>
        <taxon>Populus</taxon>
    </lineage>
</organism>
<sequence>MDSSRKLMSLQFFATSILLSLCSLHLVVSVIFLAREDSKM</sequence>
<gene>
    <name evidence="2" type="ORF">NC653_019184</name>
</gene>
<feature type="transmembrane region" description="Helical" evidence="1">
    <location>
        <begin position="12"/>
        <end position="34"/>
    </location>
</feature>
<name>A0AAD6VWV8_9ROSI</name>
<dbReference type="AlphaFoldDB" id="A0AAD6VWV8"/>
<keyword evidence="3" id="KW-1185">Reference proteome</keyword>
<protein>
    <recommendedName>
        <fullName evidence="4">Transmembrane protein</fullName>
    </recommendedName>
</protein>
<evidence type="ECO:0000313" key="2">
    <source>
        <dbReference type="EMBL" id="KAJ6990858.1"/>
    </source>
</evidence>
<evidence type="ECO:0008006" key="4">
    <source>
        <dbReference type="Google" id="ProtNLM"/>
    </source>
</evidence>
<dbReference type="Proteomes" id="UP001164929">
    <property type="component" value="Chromosome 7"/>
</dbReference>